<dbReference type="InterPro" id="IPR051082">
    <property type="entry name" value="Pentapeptide-BTB/POZ_domain"/>
</dbReference>
<keyword evidence="1" id="KW-0812">Transmembrane</keyword>
<evidence type="ECO:0000313" key="3">
    <source>
        <dbReference type="Proteomes" id="UP000254425"/>
    </source>
</evidence>
<keyword evidence="1" id="KW-0472">Membrane</keyword>
<name>A0A345Y1J1_9ACTN</name>
<dbReference type="PANTHER" id="PTHR14136:SF17">
    <property type="entry name" value="BTB_POZ DOMAIN-CONTAINING PROTEIN KCTD9"/>
    <property type="match status" value="1"/>
</dbReference>
<dbReference type="InterPro" id="IPR001646">
    <property type="entry name" value="5peptide_repeat"/>
</dbReference>
<protein>
    <submittedName>
        <fullName evidence="2">Pentapeptide repeat-containing protein</fullName>
    </submittedName>
</protein>
<organism evidence="2 3">
    <name type="scientific">Streptomyces armeniacus</name>
    <dbReference type="NCBI Taxonomy" id="83291"/>
    <lineage>
        <taxon>Bacteria</taxon>
        <taxon>Bacillati</taxon>
        <taxon>Actinomycetota</taxon>
        <taxon>Actinomycetes</taxon>
        <taxon>Kitasatosporales</taxon>
        <taxon>Streptomycetaceae</taxon>
        <taxon>Streptomyces</taxon>
    </lineage>
</organism>
<sequence>MKAEMKRALLMAGAGLAAVAYGLLLWRGPWWFDGGHLRERELEPADGVVITSFRTTLVALGAGVVAGLSLYYTHKSHRQTEKLFELSREEQVTGRYVEAMKLLGSDDTHQRLGGIYSLERIMRDSAKDHATVVEVLAAFLRNQSVEGRDPQLVVLSEREQRSRSPEDIQAALTVLCRRPHRDGEPRIDLRLALLGRAKMQVGRLNGVDFERADLTGVDFTHADLTYADFEHSILQEVNLTGADLTGADLRGASLVGVQGLTVAQVVRAHLDRETVLPEEIADDFRVQERIEECTYDE</sequence>
<dbReference type="EMBL" id="CP031320">
    <property type="protein sequence ID" value="AXK37757.1"/>
    <property type="molecule type" value="Genomic_DNA"/>
</dbReference>
<reference evidence="2 3" key="1">
    <citation type="submission" date="2018-07" db="EMBL/GenBank/DDBJ databases">
        <title>Draft genome of the type strain Streptomyces armeniacus ATCC 15676.</title>
        <authorList>
            <person name="Labana P."/>
            <person name="Gosse J.T."/>
            <person name="Boddy C.N."/>
        </authorList>
    </citation>
    <scope>NUCLEOTIDE SEQUENCE [LARGE SCALE GENOMIC DNA]</scope>
    <source>
        <strain evidence="2 3">ATCC 15676</strain>
    </source>
</reference>
<evidence type="ECO:0000313" key="2">
    <source>
        <dbReference type="EMBL" id="AXK37757.1"/>
    </source>
</evidence>
<accession>A0A345Y1J1</accession>
<proteinExistence type="predicted"/>
<dbReference type="AlphaFoldDB" id="A0A345Y1J1"/>
<dbReference type="PANTHER" id="PTHR14136">
    <property type="entry name" value="BTB_POZ DOMAIN-CONTAINING PROTEIN KCTD9"/>
    <property type="match status" value="1"/>
</dbReference>
<dbReference type="KEGG" id="sarm:DVA86_29670"/>
<evidence type="ECO:0000256" key="1">
    <source>
        <dbReference type="SAM" id="Phobius"/>
    </source>
</evidence>
<dbReference type="Pfam" id="PF00805">
    <property type="entry name" value="Pentapeptide"/>
    <property type="match status" value="1"/>
</dbReference>
<dbReference type="SUPFAM" id="SSF141571">
    <property type="entry name" value="Pentapeptide repeat-like"/>
    <property type="match status" value="1"/>
</dbReference>
<feature type="transmembrane region" description="Helical" evidence="1">
    <location>
        <begin position="48"/>
        <end position="72"/>
    </location>
</feature>
<gene>
    <name evidence="2" type="ORF">DVA86_29670</name>
</gene>
<keyword evidence="1" id="KW-1133">Transmembrane helix</keyword>
<dbReference type="Gene3D" id="2.160.20.80">
    <property type="entry name" value="E3 ubiquitin-protein ligase SopA"/>
    <property type="match status" value="1"/>
</dbReference>
<keyword evidence="3" id="KW-1185">Reference proteome</keyword>
<dbReference type="Proteomes" id="UP000254425">
    <property type="component" value="Chromosome"/>
</dbReference>